<gene>
    <name evidence="1" type="ORF">LOK49_LG02G00015</name>
</gene>
<protein>
    <submittedName>
        <fullName evidence="1">1-phosphatidylinositol phosphodiesterase</fullName>
    </submittedName>
</protein>
<evidence type="ECO:0000313" key="2">
    <source>
        <dbReference type="Proteomes" id="UP001060215"/>
    </source>
</evidence>
<name>A0ACC0IJD0_9ERIC</name>
<sequence length="211" mass="24640">MGDLFSKEEKTLCHLQQDCGNKFRGCNYHPPDWKNWMSGLNLEKVHLNKVVWPGTHNLAANDVEIPVITRPFAKCQSLSIYYQLEKGTRIVDIRVQEDRLVCHEILKNYSVDFVIQDIKKFLSETQSEIIILEIRTEYGHNDPPKFDKYLKNQLAEFLIHQDDHVFEKTIAELLPKRIICVWKLRNSPHPEAGDALWHAGAAEQDFFLKLQ</sequence>
<organism evidence="1 2">
    <name type="scientific">Camellia lanceoleosa</name>
    <dbReference type="NCBI Taxonomy" id="1840588"/>
    <lineage>
        <taxon>Eukaryota</taxon>
        <taxon>Viridiplantae</taxon>
        <taxon>Streptophyta</taxon>
        <taxon>Embryophyta</taxon>
        <taxon>Tracheophyta</taxon>
        <taxon>Spermatophyta</taxon>
        <taxon>Magnoliopsida</taxon>
        <taxon>eudicotyledons</taxon>
        <taxon>Gunneridae</taxon>
        <taxon>Pentapetalae</taxon>
        <taxon>asterids</taxon>
        <taxon>Ericales</taxon>
        <taxon>Theaceae</taxon>
        <taxon>Camellia</taxon>
    </lineage>
</organism>
<dbReference type="Proteomes" id="UP001060215">
    <property type="component" value="Chromosome 3"/>
</dbReference>
<keyword evidence="2" id="KW-1185">Reference proteome</keyword>
<proteinExistence type="predicted"/>
<reference evidence="1 2" key="1">
    <citation type="journal article" date="2022" name="Plant J.">
        <title>Chromosome-level genome of Camellia lanceoleosa provides a valuable resource for understanding genome evolution and self-incompatibility.</title>
        <authorList>
            <person name="Gong W."/>
            <person name="Xiao S."/>
            <person name="Wang L."/>
            <person name="Liao Z."/>
            <person name="Chang Y."/>
            <person name="Mo W."/>
            <person name="Hu G."/>
            <person name="Li W."/>
            <person name="Zhao G."/>
            <person name="Zhu H."/>
            <person name="Hu X."/>
            <person name="Ji K."/>
            <person name="Xiang X."/>
            <person name="Song Q."/>
            <person name="Yuan D."/>
            <person name="Jin S."/>
            <person name="Zhang L."/>
        </authorList>
    </citation>
    <scope>NUCLEOTIDE SEQUENCE [LARGE SCALE GENOMIC DNA]</scope>
    <source>
        <strain evidence="1">SQ_2022a</strain>
    </source>
</reference>
<dbReference type="EMBL" id="CM045760">
    <property type="protein sequence ID" value="KAI8025020.1"/>
    <property type="molecule type" value="Genomic_DNA"/>
</dbReference>
<evidence type="ECO:0000313" key="1">
    <source>
        <dbReference type="EMBL" id="KAI8025020.1"/>
    </source>
</evidence>
<comment type="caution">
    <text evidence="1">The sequence shown here is derived from an EMBL/GenBank/DDBJ whole genome shotgun (WGS) entry which is preliminary data.</text>
</comment>
<accession>A0ACC0IJD0</accession>